<organism evidence="6">
    <name type="scientific">marine metagenome</name>
    <dbReference type="NCBI Taxonomy" id="408172"/>
    <lineage>
        <taxon>unclassified sequences</taxon>
        <taxon>metagenomes</taxon>
        <taxon>ecological metagenomes</taxon>
    </lineage>
</organism>
<evidence type="ECO:0000256" key="1">
    <source>
        <dbReference type="ARBA" id="ARBA00011975"/>
    </source>
</evidence>
<evidence type="ECO:0000256" key="4">
    <source>
        <dbReference type="ARBA" id="ARBA00022691"/>
    </source>
</evidence>
<dbReference type="GO" id="GO:0032259">
    <property type="term" value="P:methylation"/>
    <property type="evidence" value="ECO:0007669"/>
    <property type="project" value="UniProtKB-KW"/>
</dbReference>
<reference evidence="6" key="1">
    <citation type="submission" date="2018-05" db="EMBL/GenBank/DDBJ databases">
        <authorList>
            <person name="Lanie J.A."/>
            <person name="Ng W.-L."/>
            <person name="Kazmierczak K.M."/>
            <person name="Andrzejewski T.M."/>
            <person name="Davidsen T.M."/>
            <person name="Wayne K.J."/>
            <person name="Tettelin H."/>
            <person name="Glass J.I."/>
            <person name="Rusch D."/>
            <person name="Podicherti R."/>
            <person name="Tsui H.-C.T."/>
            <person name="Winkler M.E."/>
        </authorList>
    </citation>
    <scope>NUCLEOTIDE SEQUENCE</scope>
</reference>
<dbReference type="PANTHER" id="PTHR10629:SF52">
    <property type="entry name" value="DNA (CYTOSINE-5)-METHYLTRANSFERASE 1"/>
    <property type="match status" value="1"/>
</dbReference>
<dbReference type="InterPro" id="IPR029063">
    <property type="entry name" value="SAM-dependent_MTases_sf"/>
</dbReference>
<dbReference type="Gene3D" id="3.40.50.150">
    <property type="entry name" value="Vaccinia Virus protein VP39"/>
    <property type="match status" value="1"/>
</dbReference>
<feature type="region of interest" description="Disordered" evidence="5">
    <location>
        <begin position="1"/>
        <end position="29"/>
    </location>
</feature>
<dbReference type="SUPFAM" id="SSF53335">
    <property type="entry name" value="S-adenosyl-L-methionine-dependent methyltransferases"/>
    <property type="match status" value="1"/>
</dbReference>
<dbReference type="PROSITE" id="PS51679">
    <property type="entry name" value="SAM_MT_C5"/>
    <property type="match status" value="1"/>
</dbReference>
<keyword evidence="4" id="KW-0949">S-adenosyl-L-methionine</keyword>
<evidence type="ECO:0000256" key="3">
    <source>
        <dbReference type="ARBA" id="ARBA00022679"/>
    </source>
</evidence>
<dbReference type="GO" id="GO:0044027">
    <property type="term" value="P:negative regulation of gene expression via chromosomal CpG island methylation"/>
    <property type="evidence" value="ECO:0007669"/>
    <property type="project" value="TreeGrafter"/>
</dbReference>
<accession>A0A382JWG4</accession>
<sequence>VEVPSGDLRGGGDQGWLTRKTKPEPFPDSSPIRTVDLFSGCGGLSLGIHEACRRMKMGCQVELAWEWDKEAMEVFEENLNPVSTMNDDICDWLVGDLGDPVQPTEMEFLSIHPHAVNPDLLIGGPPCQGHSDLNNHSRRKDPRNLLYLKMVRAAELLEPKVVIIENVSTVIHSMEGVVEKAVRKLEEIGYQVEHSRLKANDFGVPQKRVRHFLIASRVANPDFSSLEKIPERTLRWAI</sequence>
<dbReference type="NCBIfam" id="TIGR00675">
    <property type="entry name" value="dcm"/>
    <property type="match status" value="1"/>
</dbReference>
<dbReference type="EMBL" id="UINC01076756">
    <property type="protein sequence ID" value="SVC16218.1"/>
    <property type="molecule type" value="Genomic_DNA"/>
</dbReference>
<feature type="non-terminal residue" evidence="6">
    <location>
        <position position="1"/>
    </location>
</feature>
<dbReference type="InterPro" id="IPR001525">
    <property type="entry name" value="C5_MeTfrase"/>
</dbReference>
<keyword evidence="2" id="KW-0489">Methyltransferase</keyword>
<dbReference type="EC" id="2.1.1.37" evidence="1"/>
<dbReference type="GO" id="GO:0005634">
    <property type="term" value="C:nucleus"/>
    <property type="evidence" value="ECO:0007669"/>
    <property type="project" value="TreeGrafter"/>
</dbReference>
<evidence type="ECO:0000256" key="2">
    <source>
        <dbReference type="ARBA" id="ARBA00022603"/>
    </source>
</evidence>
<dbReference type="GO" id="GO:0003886">
    <property type="term" value="F:DNA (cytosine-5-)-methyltransferase activity"/>
    <property type="evidence" value="ECO:0007669"/>
    <property type="project" value="UniProtKB-EC"/>
</dbReference>
<dbReference type="Pfam" id="PF00145">
    <property type="entry name" value="DNA_methylase"/>
    <property type="match status" value="1"/>
</dbReference>
<proteinExistence type="predicted"/>
<dbReference type="GO" id="GO:0003677">
    <property type="term" value="F:DNA binding"/>
    <property type="evidence" value="ECO:0007669"/>
    <property type="project" value="TreeGrafter"/>
</dbReference>
<evidence type="ECO:0000313" key="6">
    <source>
        <dbReference type="EMBL" id="SVC16218.1"/>
    </source>
</evidence>
<protein>
    <recommendedName>
        <fullName evidence="1">DNA (cytosine-5-)-methyltransferase</fullName>
        <ecNumber evidence="1">2.1.1.37</ecNumber>
    </recommendedName>
</protein>
<gene>
    <name evidence="6" type="ORF">METZ01_LOCUS269072</name>
</gene>
<name>A0A382JWG4_9ZZZZ</name>
<evidence type="ECO:0000256" key="5">
    <source>
        <dbReference type="SAM" id="MobiDB-lite"/>
    </source>
</evidence>
<dbReference type="PANTHER" id="PTHR10629">
    <property type="entry name" value="CYTOSINE-SPECIFIC METHYLTRANSFERASE"/>
    <property type="match status" value="1"/>
</dbReference>
<dbReference type="AlphaFoldDB" id="A0A382JWG4"/>
<keyword evidence="3" id="KW-0808">Transferase</keyword>
<feature type="non-terminal residue" evidence="6">
    <location>
        <position position="238"/>
    </location>
</feature>
<dbReference type="PRINTS" id="PR00105">
    <property type="entry name" value="C5METTRFRASE"/>
</dbReference>
<dbReference type="InterPro" id="IPR050390">
    <property type="entry name" value="C5-Methyltransferase"/>
</dbReference>